<protein>
    <submittedName>
        <fullName evidence="2">Uncharacterized protein</fullName>
    </submittedName>
</protein>
<dbReference type="EMBL" id="PPTA01000002">
    <property type="protein sequence ID" value="TFB05711.1"/>
    <property type="molecule type" value="Genomic_DNA"/>
</dbReference>
<name>A0ABY2HDJ3_9HYPO</name>
<evidence type="ECO:0000313" key="2">
    <source>
        <dbReference type="EMBL" id="TFB05711.1"/>
    </source>
</evidence>
<keyword evidence="3" id="KW-1185">Reference proteome</keyword>
<reference evidence="2 3" key="1">
    <citation type="submission" date="2018-01" db="EMBL/GenBank/DDBJ databases">
        <title>Genome characterization of the sugarcane-associated fungus Trichoderma ghanense CCMA-1212 and their application in lignocelulose bioconversion.</title>
        <authorList>
            <person name="Steindorff A.S."/>
            <person name="Mendes T.D."/>
            <person name="Vilela E.S.D."/>
            <person name="Rodrigues D.S."/>
            <person name="Formighieri E.F."/>
            <person name="Melo I.S."/>
            <person name="Favaro L.C.L."/>
        </authorList>
    </citation>
    <scope>NUCLEOTIDE SEQUENCE [LARGE SCALE GENOMIC DNA]</scope>
    <source>
        <strain evidence="2 3">CCMA-1212</strain>
    </source>
</reference>
<gene>
    <name evidence="2" type="ORF">CCMA1212_002062</name>
</gene>
<dbReference type="GeneID" id="300573914"/>
<evidence type="ECO:0000313" key="3">
    <source>
        <dbReference type="Proteomes" id="UP001642720"/>
    </source>
</evidence>
<evidence type="ECO:0000256" key="1">
    <source>
        <dbReference type="SAM" id="MobiDB-lite"/>
    </source>
</evidence>
<comment type="caution">
    <text evidence="2">The sequence shown here is derived from an EMBL/GenBank/DDBJ whole genome shotgun (WGS) entry which is preliminary data.</text>
</comment>
<feature type="compositionally biased region" description="Polar residues" evidence="1">
    <location>
        <begin position="100"/>
        <end position="117"/>
    </location>
</feature>
<dbReference type="Proteomes" id="UP001642720">
    <property type="component" value="Unassembled WGS sequence"/>
</dbReference>
<organism evidence="2 3">
    <name type="scientific">Trichoderma ghanense</name>
    <dbReference type="NCBI Taxonomy" id="65468"/>
    <lineage>
        <taxon>Eukaryota</taxon>
        <taxon>Fungi</taxon>
        <taxon>Dikarya</taxon>
        <taxon>Ascomycota</taxon>
        <taxon>Pezizomycotina</taxon>
        <taxon>Sordariomycetes</taxon>
        <taxon>Hypocreomycetidae</taxon>
        <taxon>Hypocreales</taxon>
        <taxon>Hypocreaceae</taxon>
        <taxon>Trichoderma</taxon>
    </lineage>
</organism>
<sequence length="210" mass="22764">MALSPHSFESKRQTPLDAMAKPGTVPRTNGLTGLTYRVPSVSACNDAFLLRFGSTGFRLEDKGTATTTFGGVDLDVEKPVIPPALGVQVDHRERKKSSRECSTFNEQKGHRQNQNPAPSVIQVPTGAHRFLALASSRRQEKLSERLGWRRPRSNTTPWGAMQPASASISSEWLCSAAIQQGKPCELAISVRAAGQALLSKPSSHSPYGVR</sequence>
<proteinExistence type="predicted"/>
<dbReference type="RefSeq" id="XP_073561912.1">
    <property type="nucleotide sequence ID" value="XM_073699464.1"/>
</dbReference>
<feature type="region of interest" description="Disordered" evidence="1">
    <location>
        <begin position="90"/>
        <end position="121"/>
    </location>
</feature>
<accession>A0ABY2HDJ3</accession>
<feature type="region of interest" description="Disordered" evidence="1">
    <location>
        <begin position="1"/>
        <end position="28"/>
    </location>
</feature>